<evidence type="ECO:0000313" key="2">
    <source>
        <dbReference type="EMBL" id="MBD1386368.1"/>
    </source>
</evidence>
<protein>
    <submittedName>
        <fullName evidence="2">Uncharacterized protein</fullName>
    </submittedName>
</protein>
<evidence type="ECO:0000256" key="1">
    <source>
        <dbReference type="SAM" id="SignalP"/>
    </source>
</evidence>
<keyword evidence="1" id="KW-0732">Signal</keyword>
<feature type="signal peptide" evidence="1">
    <location>
        <begin position="1"/>
        <end position="19"/>
    </location>
</feature>
<gene>
    <name evidence="2" type="ORF">IDJ75_13875</name>
</gene>
<dbReference type="Proteomes" id="UP000618754">
    <property type="component" value="Unassembled WGS sequence"/>
</dbReference>
<dbReference type="EMBL" id="JACWMW010000003">
    <property type="protein sequence ID" value="MBD1386368.1"/>
    <property type="molecule type" value="Genomic_DNA"/>
</dbReference>
<accession>A0ABR7X6Z6</accession>
<feature type="chain" id="PRO_5047445459" evidence="1">
    <location>
        <begin position="20"/>
        <end position="262"/>
    </location>
</feature>
<proteinExistence type="predicted"/>
<evidence type="ECO:0000313" key="3">
    <source>
        <dbReference type="Proteomes" id="UP000618754"/>
    </source>
</evidence>
<comment type="caution">
    <text evidence="2">The sequence shown here is derived from an EMBL/GenBank/DDBJ whole genome shotgun (WGS) entry which is preliminary data.</text>
</comment>
<keyword evidence="3" id="KW-1185">Reference proteome</keyword>
<reference evidence="2 3" key="1">
    <citation type="submission" date="2020-09" db="EMBL/GenBank/DDBJ databases">
        <title>Novel species of Mucilaginibacter isolated from a glacier on the Tibetan Plateau.</title>
        <authorList>
            <person name="Liu Q."/>
            <person name="Xin Y.-H."/>
        </authorList>
    </citation>
    <scope>NUCLEOTIDE SEQUENCE [LARGE SCALE GENOMIC DNA]</scope>
    <source>
        <strain evidence="2 3">CGMCC 1.13878</strain>
    </source>
</reference>
<dbReference type="RefSeq" id="WP_191176228.1">
    <property type="nucleotide sequence ID" value="NZ_JACWMW010000003.1"/>
</dbReference>
<name>A0ABR7X6Z6_9SPHI</name>
<sequence>MKKALLAVIFAIKFTTAFAQSEAEKFRDKSLDNKYLSPVELKSKLTRYDYSKLFTVTNNAMVYGFIGDNFQRIRIKIISITKNPALPGTYNVYGKSMVKNNIDEFRGTFKITNIRKYKQTSYGVDDELKGKGIKGQYLLIGMYNLAEAETQEHAGVFKGTFSTGFYLDKSNIVHYDDIDKNADGYSNNQFVGQWASYNNKLVKRCNWGDYRIPNSQGFDIGAGEFSPNDKYLSAGWQTLRDAYRTSAVSAKAKQIENAKWWE</sequence>
<organism evidence="2 3">
    <name type="scientific">Mucilaginibacter rigui</name>
    <dbReference type="NCBI Taxonomy" id="534635"/>
    <lineage>
        <taxon>Bacteria</taxon>
        <taxon>Pseudomonadati</taxon>
        <taxon>Bacteroidota</taxon>
        <taxon>Sphingobacteriia</taxon>
        <taxon>Sphingobacteriales</taxon>
        <taxon>Sphingobacteriaceae</taxon>
        <taxon>Mucilaginibacter</taxon>
    </lineage>
</organism>